<evidence type="ECO:0000256" key="9">
    <source>
        <dbReference type="PROSITE-ProRule" id="PRU00552"/>
    </source>
</evidence>
<dbReference type="InterPro" id="IPR001650">
    <property type="entry name" value="Helicase_C-like"/>
</dbReference>
<keyword evidence="5 10" id="KW-0347">Helicase</keyword>
<organism evidence="14 15">
    <name type="scientific">Chroomonas mesostigmatica CCMP1168</name>
    <dbReference type="NCBI Taxonomy" id="1195612"/>
    <lineage>
        <taxon>Eukaryota</taxon>
        <taxon>Cryptophyceae</taxon>
        <taxon>Pyrenomonadales</taxon>
        <taxon>Chroomonadaceae</taxon>
        <taxon>Chroomonas</taxon>
    </lineage>
</organism>
<dbReference type="InterPro" id="IPR011545">
    <property type="entry name" value="DEAD/DEAH_box_helicase_dom"/>
</dbReference>
<dbReference type="InterPro" id="IPR000629">
    <property type="entry name" value="RNA-helicase_DEAD-box_CS"/>
</dbReference>
<keyword evidence="3 10" id="KW-0547">Nucleotide-binding</keyword>
<evidence type="ECO:0000313" key="14">
    <source>
        <dbReference type="EMBL" id="AFP65322.1"/>
    </source>
</evidence>
<feature type="domain" description="Helicase ATP-binding" evidence="11">
    <location>
        <begin position="59"/>
        <end position="230"/>
    </location>
</feature>
<dbReference type="SMART" id="SM00487">
    <property type="entry name" value="DEXDc"/>
    <property type="match status" value="1"/>
</dbReference>
<dbReference type="EMBL" id="CP003680">
    <property type="protein sequence ID" value="AFP65322.1"/>
    <property type="molecule type" value="Genomic_DNA"/>
</dbReference>
<dbReference type="InterPro" id="IPR014001">
    <property type="entry name" value="Helicase_ATP-bd"/>
</dbReference>
<dbReference type="Proteomes" id="UP000243348">
    <property type="component" value="Nucleomorph 1"/>
</dbReference>
<keyword evidence="6 10" id="KW-0067">ATP-binding</keyword>
<sequence length="403" mass="46498">MKKINKKQNLDARDESNYTDGLLSESYEEFSDMNIRRDLIRGIFKYGFVKPSEIQKRGIMPLVYGKDMIAQAQSGTGKTATFVIGTLHNVNDKLHKVQIMITVPTRELAYQIQLVVRAIGKYMKIIVQSFIGGTYIKNDLFKFIKKVPHIVVGTPGRLIDVMSISNQISNNLVYLIIDEADEMFSQGFKIQIYKIFKFLPYHCSIALFSATLPKDILRVIALFIEKPVKILIKKEELTLEGIKQFYIPVDKEEWKIEALYDIYKSIPVEQSIIYVNTTKRAEWLGNAMKQADFPIGYLHGDMEQSNRTAILKNFRSGKFRFLIATDLLSRGIDIKKVNFVLNFDLPSIKENYIHRIGRSGRFGKKGIAINFLTRQDINILREIESYYNTTIELLPKDLSNFDF</sequence>
<proteinExistence type="inferred from homology"/>
<keyword evidence="14" id="KW-0542">Nucleomorph</keyword>
<dbReference type="GO" id="GO:0005524">
    <property type="term" value="F:ATP binding"/>
    <property type="evidence" value="ECO:0007669"/>
    <property type="project" value="UniProtKB-KW"/>
</dbReference>
<dbReference type="PROSITE" id="PS51194">
    <property type="entry name" value="HELICASE_CTER"/>
    <property type="match status" value="1"/>
</dbReference>
<dbReference type="CDD" id="cd18787">
    <property type="entry name" value="SF2_C_DEAD"/>
    <property type="match status" value="1"/>
</dbReference>
<name>J7G1E9_9CRYP</name>
<evidence type="ECO:0000259" key="12">
    <source>
        <dbReference type="PROSITE" id="PS51194"/>
    </source>
</evidence>
<evidence type="ECO:0000256" key="3">
    <source>
        <dbReference type="ARBA" id="ARBA00022741"/>
    </source>
</evidence>
<dbReference type="FunFam" id="3.40.50.300:FF:000031">
    <property type="entry name" value="Eukaryotic initiation factor 4A-III"/>
    <property type="match status" value="1"/>
</dbReference>
<dbReference type="GO" id="GO:0003724">
    <property type="term" value="F:RNA helicase activity"/>
    <property type="evidence" value="ECO:0007669"/>
    <property type="project" value="UniProtKB-EC"/>
</dbReference>
<dbReference type="GO" id="GO:0003723">
    <property type="term" value="F:RNA binding"/>
    <property type="evidence" value="ECO:0007669"/>
    <property type="project" value="UniProtKB-KW"/>
</dbReference>
<dbReference type="GO" id="GO:0003743">
    <property type="term" value="F:translation initiation factor activity"/>
    <property type="evidence" value="ECO:0007669"/>
    <property type="project" value="UniProtKB-KW"/>
</dbReference>
<keyword evidence="4 10" id="KW-0378">Hydrolase</keyword>
<keyword evidence="7" id="KW-0694">RNA-binding</keyword>
<dbReference type="InterPro" id="IPR027417">
    <property type="entry name" value="P-loop_NTPase"/>
</dbReference>
<comment type="subcellular location">
    <subcellularLocation>
        <location evidence="1">Plastid</location>
        <location evidence="1">Chloroplast</location>
    </subcellularLocation>
</comment>
<dbReference type="EC" id="3.6.4.13" evidence="2"/>
<dbReference type="SMART" id="SM00490">
    <property type="entry name" value="HELICc"/>
    <property type="match status" value="1"/>
</dbReference>
<evidence type="ECO:0000256" key="2">
    <source>
        <dbReference type="ARBA" id="ARBA00012552"/>
    </source>
</evidence>
<evidence type="ECO:0000256" key="8">
    <source>
        <dbReference type="ARBA" id="ARBA00047984"/>
    </source>
</evidence>
<dbReference type="Gene3D" id="3.40.50.300">
    <property type="entry name" value="P-loop containing nucleotide triphosphate hydrolases"/>
    <property type="match status" value="2"/>
</dbReference>
<protein>
    <recommendedName>
        <fullName evidence="2">RNA helicase</fullName>
        <ecNumber evidence="2">3.6.4.13</ecNumber>
    </recommendedName>
</protein>
<dbReference type="PROSITE" id="PS51195">
    <property type="entry name" value="Q_MOTIF"/>
    <property type="match status" value="1"/>
</dbReference>
<dbReference type="SUPFAM" id="SSF52540">
    <property type="entry name" value="P-loop containing nucleoside triphosphate hydrolases"/>
    <property type="match status" value="1"/>
</dbReference>
<feature type="domain" description="Helicase C-terminal" evidence="12">
    <location>
        <begin position="241"/>
        <end position="402"/>
    </location>
</feature>
<feature type="domain" description="DEAD-box RNA helicase Q" evidence="13">
    <location>
        <begin position="28"/>
        <end position="56"/>
    </location>
</feature>
<dbReference type="PANTHER" id="PTHR47959">
    <property type="entry name" value="ATP-DEPENDENT RNA HELICASE RHLE-RELATED"/>
    <property type="match status" value="1"/>
</dbReference>
<dbReference type="PROSITE" id="PS00039">
    <property type="entry name" value="DEAD_ATP_HELICASE"/>
    <property type="match status" value="1"/>
</dbReference>
<evidence type="ECO:0000259" key="13">
    <source>
        <dbReference type="PROSITE" id="PS51195"/>
    </source>
</evidence>
<evidence type="ECO:0000256" key="5">
    <source>
        <dbReference type="ARBA" id="ARBA00022806"/>
    </source>
</evidence>
<evidence type="ECO:0000256" key="10">
    <source>
        <dbReference type="RuleBase" id="RU000492"/>
    </source>
</evidence>
<dbReference type="PROSITE" id="PS51192">
    <property type="entry name" value="HELICASE_ATP_BIND_1"/>
    <property type="match status" value="1"/>
</dbReference>
<gene>
    <name evidence="14" type="primary">eif4A</name>
    <name evidence="14" type="ORF">CMESO_131</name>
</gene>
<dbReference type="Pfam" id="PF00270">
    <property type="entry name" value="DEAD"/>
    <property type="match status" value="1"/>
</dbReference>
<evidence type="ECO:0000259" key="11">
    <source>
        <dbReference type="PROSITE" id="PS51192"/>
    </source>
</evidence>
<dbReference type="GO" id="GO:0005829">
    <property type="term" value="C:cytosol"/>
    <property type="evidence" value="ECO:0007669"/>
    <property type="project" value="TreeGrafter"/>
</dbReference>
<evidence type="ECO:0000313" key="15">
    <source>
        <dbReference type="Proteomes" id="UP000243348"/>
    </source>
</evidence>
<evidence type="ECO:0000256" key="4">
    <source>
        <dbReference type="ARBA" id="ARBA00022801"/>
    </source>
</evidence>
<reference evidence="14 15" key="1">
    <citation type="journal article" date="2012" name="Genome Biol. Evol.">
        <title>Nucleomorph genome sequence of the cryptophyte alga Chroomonas mesostigmatica CCMP1168 reveals lineage-specific gene loss and genome complexity.</title>
        <authorList>
            <person name="Moore C.E."/>
            <person name="Curtis B."/>
            <person name="Mills T."/>
            <person name="Tanifuji G."/>
            <person name="Archibald J.M."/>
        </authorList>
    </citation>
    <scope>NUCLEOTIDE SEQUENCE [LARGE SCALE GENOMIC DNA]</scope>
    <source>
        <strain evidence="14 15">CCMP1168</strain>
    </source>
</reference>
<dbReference type="AlphaFoldDB" id="J7G1E9"/>
<comment type="similarity">
    <text evidence="10">Belongs to the DEAD box helicase family.</text>
</comment>
<keyword evidence="14" id="KW-0396">Initiation factor</keyword>
<dbReference type="GO" id="GO:0016787">
    <property type="term" value="F:hydrolase activity"/>
    <property type="evidence" value="ECO:0007669"/>
    <property type="project" value="UniProtKB-KW"/>
</dbReference>
<dbReference type="InterPro" id="IPR014014">
    <property type="entry name" value="RNA_helicase_DEAD_Q_motif"/>
</dbReference>
<feature type="short sequence motif" description="Q motif" evidence="9">
    <location>
        <begin position="28"/>
        <end position="56"/>
    </location>
</feature>
<comment type="catalytic activity">
    <reaction evidence="8">
        <text>ATP + H2O = ADP + phosphate + H(+)</text>
        <dbReference type="Rhea" id="RHEA:13065"/>
        <dbReference type="ChEBI" id="CHEBI:15377"/>
        <dbReference type="ChEBI" id="CHEBI:15378"/>
        <dbReference type="ChEBI" id="CHEBI:30616"/>
        <dbReference type="ChEBI" id="CHEBI:43474"/>
        <dbReference type="ChEBI" id="CHEBI:456216"/>
        <dbReference type="EC" id="3.6.4.13"/>
    </reaction>
</comment>
<dbReference type="PANTHER" id="PTHR47959:SF1">
    <property type="entry name" value="ATP-DEPENDENT RNA HELICASE DBPA"/>
    <property type="match status" value="1"/>
</dbReference>
<evidence type="ECO:0000256" key="6">
    <source>
        <dbReference type="ARBA" id="ARBA00022840"/>
    </source>
</evidence>
<accession>J7G1E9</accession>
<keyword evidence="14" id="KW-0648">Protein biosynthesis</keyword>
<evidence type="ECO:0000256" key="7">
    <source>
        <dbReference type="ARBA" id="ARBA00022884"/>
    </source>
</evidence>
<geneLocation type="nucleomorph" evidence="14"/>
<dbReference type="Pfam" id="PF00271">
    <property type="entry name" value="Helicase_C"/>
    <property type="match status" value="1"/>
</dbReference>
<dbReference type="GO" id="GO:0009507">
    <property type="term" value="C:chloroplast"/>
    <property type="evidence" value="ECO:0007669"/>
    <property type="project" value="UniProtKB-SubCell"/>
</dbReference>
<dbReference type="InterPro" id="IPR050079">
    <property type="entry name" value="DEAD_box_RNA_helicase"/>
</dbReference>
<evidence type="ECO:0000256" key="1">
    <source>
        <dbReference type="ARBA" id="ARBA00004229"/>
    </source>
</evidence>